<comment type="caution">
    <text evidence="2">The sequence shown here is derived from an EMBL/GenBank/DDBJ whole genome shotgun (WGS) entry which is preliminary data.</text>
</comment>
<feature type="region of interest" description="Disordered" evidence="1">
    <location>
        <begin position="40"/>
        <end position="70"/>
    </location>
</feature>
<accession>A0A9P9WXV3</accession>
<evidence type="ECO:0000256" key="1">
    <source>
        <dbReference type="SAM" id="MobiDB-lite"/>
    </source>
</evidence>
<feature type="region of interest" description="Disordered" evidence="1">
    <location>
        <begin position="99"/>
        <end position="124"/>
    </location>
</feature>
<dbReference type="AlphaFoldDB" id="A0A9P9WXV3"/>
<protein>
    <submittedName>
        <fullName evidence="2">Uncharacterized protein</fullName>
    </submittedName>
</protein>
<dbReference type="EMBL" id="JAFIMR010000001">
    <property type="protein sequence ID" value="KAI1881242.1"/>
    <property type="molecule type" value="Genomic_DNA"/>
</dbReference>
<name>A0A9P9WXV3_9PEZI</name>
<proteinExistence type="predicted"/>
<evidence type="ECO:0000313" key="3">
    <source>
        <dbReference type="Proteomes" id="UP000829685"/>
    </source>
</evidence>
<evidence type="ECO:0000313" key="2">
    <source>
        <dbReference type="EMBL" id="KAI1881242.1"/>
    </source>
</evidence>
<feature type="region of interest" description="Disordered" evidence="1">
    <location>
        <begin position="1"/>
        <end position="25"/>
    </location>
</feature>
<gene>
    <name evidence="2" type="ORF">JX265_000068</name>
</gene>
<keyword evidence="3" id="KW-1185">Reference proteome</keyword>
<reference evidence="2" key="1">
    <citation type="submission" date="2021-03" db="EMBL/GenBank/DDBJ databases">
        <title>Revisited historic fungal species revealed as producer of novel bioactive compounds through whole genome sequencing and comparative genomics.</title>
        <authorList>
            <person name="Vignolle G.A."/>
            <person name="Hochenegger N."/>
            <person name="Mach R.L."/>
            <person name="Mach-Aigner A.R."/>
            <person name="Javad Rahimi M."/>
            <person name="Salim K.A."/>
            <person name="Chan C.M."/>
            <person name="Lim L.B.L."/>
            <person name="Cai F."/>
            <person name="Druzhinina I.S."/>
            <person name="U'Ren J.M."/>
            <person name="Derntl C."/>
        </authorList>
    </citation>
    <scope>NUCLEOTIDE SEQUENCE</scope>
    <source>
        <strain evidence="2">TUCIM 5799</strain>
    </source>
</reference>
<sequence>MEDGAAAPLPTLEPISRPSSTATTASEAIAQLPGISALATGASTASSPQQRSVKHRASSRSHASGNANHGFDFAACNGANGDRKSVHSTILATLFPLVHPHKPQAGSPTEQVQARARGPSRMAPAKDDGSWWWLRCKF</sequence>
<organism evidence="2 3">
    <name type="scientific">Neoarthrinium moseri</name>
    <dbReference type="NCBI Taxonomy" id="1658444"/>
    <lineage>
        <taxon>Eukaryota</taxon>
        <taxon>Fungi</taxon>
        <taxon>Dikarya</taxon>
        <taxon>Ascomycota</taxon>
        <taxon>Pezizomycotina</taxon>
        <taxon>Sordariomycetes</taxon>
        <taxon>Xylariomycetidae</taxon>
        <taxon>Amphisphaeriales</taxon>
        <taxon>Apiosporaceae</taxon>
        <taxon>Neoarthrinium</taxon>
    </lineage>
</organism>
<dbReference type="Proteomes" id="UP000829685">
    <property type="component" value="Unassembled WGS sequence"/>
</dbReference>